<gene>
    <name evidence="2" type="ORF">DIS24_g4127</name>
</gene>
<organism evidence="2 3">
    <name type="scientific">Lasiodiplodia hormozganensis</name>
    <dbReference type="NCBI Taxonomy" id="869390"/>
    <lineage>
        <taxon>Eukaryota</taxon>
        <taxon>Fungi</taxon>
        <taxon>Dikarya</taxon>
        <taxon>Ascomycota</taxon>
        <taxon>Pezizomycotina</taxon>
        <taxon>Dothideomycetes</taxon>
        <taxon>Dothideomycetes incertae sedis</taxon>
        <taxon>Botryosphaeriales</taxon>
        <taxon>Botryosphaeriaceae</taxon>
        <taxon>Lasiodiplodia</taxon>
    </lineage>
</organism>
<feature type="region of interest" description="Disordered" evidence="1">
    <location>
        <begin position="1"/>
        <end position="33"/>
    </location>
</feature>
<feature type="compositionally biased region" description="Polar residues" evidence="1">
    <location>
        <begin position="98"/>
        <end position="114"/>
    </location>
</feature>
<evidence type="ECO:0000313" key="3">
    <source>
        <dbReference type="Proteomes" id="UP001175001"/>
    </source>
</evidence>
<dbReference type="AlphaFoldDB" id="A0AA39YVB7"/>
<name>A0AA39YVB7_9PEZI</name>
<feature type="region of interest" description="Disordered" evidence="1">
    <location>
        <begin position="81"/>
        <end position="122"/>
    </location>
</feature>
<protein>
    <submittedName>
        <fullName evidence="2">Uncharacterized protein</fullName>
    </submittedName>
</protein>
<dbReference type="EMBL" id="JAUJDW010000014">
    <property type="protein sequence ID" value="KAK0659308.1"/>
    <property type="molecule type" value="Genomic_DNA"/>
</dbReference>
<accession>A0AA39YVB7</accession>
<dbReference type="Proteomes" id="UP001175001">
    <property type="component" value="Unassembled WGS sequence"/>
</dbReference>
<evidence type="ECO:0000256" key="1">
    <source>
        <dbReference type="SAM" id="MobiDB-lite"/>
    </source>
</evidence>
<reference evidence="2" key="1">
    <citation type="submission" date="2023-06" db="EMBL/GenBank/DDBJ databases">
        <title>Multi-omics analyses reveal the molecular pathogenesis toolkit of Lasiodiplodia hormozganensis, a cross-kingdom pathogen.</title>
        <authorList>
            <person name="Felix C."/>
            <person name="Meneses R."/>
            <person name="Goncalves M.F.M."/>
            <person name="Tilleman L."/>
            <person name="Duarte A.S."/>
            <person name="Jorrin-Novo J.V."/>
            <person name="Van De Peer Y."/>
            <person name="Deforce D."/>
            <person name="Van Nieuwerburgh F."/>
            <person name="Esteves A.C."/>
            <person name="Alves A."/>
        </authorList>
    </citation>
    <scope>NUCLEOTIDE SEQUENCE</scope>
    <source>
        <strain evidence="2">CBS 339.90</strain>
    </source>
</reference>
<keyword evidence="3" id="KW-1185">Reference proteome</keyword>
<sequence length="418" mass="45691">MNKPDFKGRADSLTNIHNEYPRSKVSDTRPSAQRRSVLRSVLRSVPLDSKYSFDLSHEIQRAWSTELTCCPDLHAGQLSSLVPRPPPLSNYRKPLSHHLSTPDSLFQSLTSRPVNPQPSSPLFSKLPPEIREQIYSHLLTYSGVILCVTDGGLPTPRYGLEPGILTTCRRAALEALPLLYGGRNRFSVFHIPNLLRSRGAPPRFALWPRCFALVRRLNVDVPDKFIERWYRAPWSAAADGFESYAAVTGALVALAAGSGRLRHLQLSLVRNCALESYTSWGPYVAEEAPLMQAIAKDFLPGVFGDGFAGADGRSATFLLVVPCGSASAAGGPEAQRAFDVLRPDAPAVVHAVARSLGTLQKTARLNGLKLEDSLKVVVKENGDGDEVICGESRTEIVVDEESQHESEGNRAIALEVSF</sequence>
<evidence type="ECO:0000313" key="2">
    <source>
        <dbReference type="EMBL" id="KAK0659308.1"/>
    </source>
</evidence>
<proteinExistence type="predicted"/>
<feature type="compositionally biased region" description="Basic and acidic residues" evidence="1">
    <location>
        <begin position="1"/>
        <end position="10"/>
    </location>
</feature>
<comment type="caution">
    <text evidence="2">The sequence shown here is derived from an EMBL/GenBank/DDBJ whole genome shotgun (WGS) entry which is preliminary data.</text>
</comment>